<evidence type="ECO:0000313" key="3">
    <source>
        <dbReference type="Proteomes" id="UP000016936"/>
    </source>
</evidence>
<feature type="chain" id="PRO_5004026502" description="Secreted protein" evidence="1">
    <location>
        <begin position="24"/>
        <end position="94"/>
    </location>
</feature>
<dbReference type="Proteomes" id="UP000016936">
    <property type="component" value="Unassembled WGS sequence"/>
</dbReference>
<dbReference type="HOGENOM" id="CLU_185443_0_0_1"/>
<dbReference type="AlphaFoldDB" id="M2TGZ1"/>
<feature type="signal peptide" evidence="1">
    <location>
        <begin position="1"/>
        <end position="23"/>
    </location>
</feature>
<reference evidence="3" key="2">
    <citation type="journal article" date="2013" name="PLoS Genet.">
        <title>Comparative genome structure, secondary metabolite, and effector coding capacity across Cochliobolus pathogens.</title>
        <authorList>
            <person name="Condon B.J."/>
            <person name="Leng Y."/>
            <person name="Wu D."/>
            <person name="Bushley K.E."/>
            <person name="Ohm R.A."/>
            <person name="Otillar R."/>
            <person name="Martin J."/>
            <person name="Schackwitz W."/>
            <person name="Grimwood J."/>
            <person name="MohdZainudin N."/>
            <person name="Xue C."/>
            <person name="Wang R."/>
            <person name="Manning V.A."/>
            <person name="Dhillon B."/>
            <person name="Tu Z.J."/>
            <person name="Steffenson B.J."/>
            <person name="Salamov A."/>
            <person name="Sun H."/>
            <person name="Lowry S."/>
            <person name="LaButti K."/>
            <person name="Han J."/>
            <person name="Copeland A."/>
            <person name="Lindquist E."/>
            <person name="Barry K."/>
            <person name="Schmutz J."/>
            <person name="Baker S.E."/>
            <person name="Ciuffetti L.M."/>
            <person name="Grigoriev I.V."/>
            <person name="Zhong S."/>
            <person name="Turgeon B.G."/>
        </authorList>
    </citation>
    <scope>NUCLEOTIDE SEQUENCE [LARGE SCALE GENOMIC DNA]</scope>
    <source>
        <strain evidence="3">C5 / ATCC 48332 / race O</strain>
    </source>
</reference>
<accession>M2TGZ1</accession>
<evidence type="ECO:0000313" key="2">
    <source>
        <dbReference type="EMBL" id="EMD85769.1"/>
    </source>
</evidence>
<keyword evidence="1" id="KW-0732">Signal</keyword>
<gene>
    <name evidence="2" type="ORF">COCHEDRAFT_1024364</name>
</gene>
<evidence type="ECO:0008006" key="4">
    <source>
        <dbReference type="Google" id="ProtNLM"/>
    </source>
</evidence>
<dbReference type="OrthoDB" id="10340246at2759"/>
<proteinExistence type="predicted"/>
<keyword evidence="3" id="KW-1185">Reference proteome</keyword>
<dbReference type="EMBL" id="KB445587">
    <property type="protein sequence ID" value="EMD85769.1"/>
    <property type="molecule type" value="Genomic_DNA"/>
</dbReference>
<organism evidence="2 3">
    <name type="scientific">Cochliobolus heterostrophus (strain C5 / ATCC 48332 / race O)</name>
    <name type="common">Southern corn leaf blight fungus</name>
    <name type="synonym">Bipolaris maydis</name>
    <dbReference type="NCBI Taxonomy" id="701091"/>
    <lineage>
        <taxon>Eukaryota</taxon>
        <taxon>Fungi</taxon>
        <taxon>Dikarya</taxon>
        <taxon>Ascomycota</taxon>
        <taxon>Pezizomycotina</taxon>
        <taxon>Dothideomycetes</taxon>
        <taxon>Pleosporomycetidae</taxon>
        <taxon>Pleosporales</taxon>
        <taxon>Pleosporineae</taxon>
        <taxon>Pleosporaceae</taxon>
        <taxon>Bipolaris</taxon>
    </lineage>
</organism>
<evidence type="ECO:0000256" key="1">
    <source>
        <dbReference type="SAM" id="SignalP"/>
    </source>
</evidence>
<reference evidence="2 3" key="1">
    <citation type="journal article" date="2012" name="PLoS Pathog.">
        <title>Diverse lifestyles and strategies of plant pathogenesis encoded in the genomes of eighteen Dothideomycetes fungi.</title>
        <authorList>
            <person name="Ohm R.A."/>
            <person name="Feau N."/>
            <person name="Henrissat B."/>
            <person name="Schoch C.L."/>
            <person name="Horwitz B.A."/>
            <person name="Barry K.W."/>
            <person name="Condon B.J."/>
            <person name="Copeland A.C."/>
            <person name="Dhillon B."/>
            <person name="Glaser F."/>
            <person name="Hesse C.N."/>
            <person name="Kosti I."/>
            <person name="LaButti K."/>
            <person name="Lindquist E.A."/>
            <person name="Lucas S."/>
            <person name="Salamov A.A."/>
            <person name="Bradshaw R.E."/>
            <person name="Ciuffetti L."/>
            <person name="Hamelin R.C."/>
            <person name="Kema G.H.J."/>
            <person name="Lawrence C."/>
            <person name="Scott J.A."/>
            <person name="Spatafora J.W."/>
            <person name="Turgeon B.G."/>
            <person name="de Wit P.J.G.M."/>
            <person name="Zhong S."/>
            <person name="Goodwin S.B."/>
            <person name="Grigoriev I.V."/>
        </authorList>
    </citation>
    <scope>NUCLEOTIDE SEQUENCE [LARGE SCALE GENOMIC DNA]</scope>
    <source>
        <strain evidence="3">C5 / ATCC 48332 / race O</strain>
    </source>
</reference>
<name>M2TGZ1_COCH5</name>
<protein>
    <recommendedName>
        <fullName evidence="4">Secreted protein</fullName>
    </recommendedName>
</protein>
<sequence>MLGEWNTLCFRWGWLGLFPFVTWNNVSEIGGDGRGGVMGGRERNIKSGLYIYAHTTSLGMKEFTPAGWKHFNPSQVGLHCAEFESCISLPYFTI</sequence>